<keyword evidence="2" id="KW-1185">Reference proteome</keyword>
<protein>
    <submittedName>
        <fullName evidence="1">Uncharacterized protein</fullName>
    </submittedName>
</protein>
<sequence>MFCLHFIVLVHKTLEYTKITHFRHISFL</sequence>
<dbReference type="Proteomes" id="UP000324222">
    <property type="component" value="Unassembled WGS sequence"/>
</dbReference>
<name>A0A5B7J537_PORTR</name>
<gene>
    <name evidence="1" type="ORF">E2C01_084537</name>
</gene>
<dbReference type="EMBL" id="VSRR010081517">
    <property type="protein sequence ID" value="MPC89583.1"/>
    <property type="molecule type" value="Genomic_DNA"/>
</dbReference>
<dbReference type="AlphaFoldDB" id="A0A5B7J537"/>
<proteinExistence type="predicted"/>
<evidence type="ECO:0000313" key="2">
    <source>
        <dbReference type="Proteomes" id="UP000324222"/>
    </source>
</evidence>
<accession>A0A5B7J537</accession>
<evidence type="ECO:0000313" key="1">
    <source>
        <dbReference type="EMBL" id="MPC89583.1"/>
    </source>
</evidence>
<reference evidence="1 2" key="1">
    <citation type="submission" date="2019-05" db="EMBL/GenBank/DDBJ databases">
        <title>Another draft genome of Portunus trituberculatus and its Hox gene families provides insights of decapod evolution.</title>
        <authorList>
            <person name="Jeong J.-H."/>
            <person name="Song I."/>
            <person name="Kim S."/>
            <person name="Choi T."/>
            <person name="Kim D."/>
            <person name="Ryu S."/>
            <person name="Kim W."/>
        </authorList>
    </citation>
    <scope>NUCLEOTIDE SEQUENCE [LARGE SCALE GENOMIC DNA]</scope>
    <source>
        <tissue evidence="1">Muscle</tissue>
    </source>
</reference>
<organism evidence="1 2">
    <name type="scientific">Portunus trituberculatus</name>
    <name type="common">Swimming crab</name>
    <name type="synonym">Neptunus trituberculatus</name>
    <dbReference type="NCBI Taxonomy" id="210409"/>
    <lineage>
        <taxon>Eukaryota</taxon>
        <taxon>Metazoa</taxon>
        <taxon>Ecdysozoa</taxon>
        <taxon>Arthropoda</taxon>
        <taxon>Crustacea</taxon>
        <taxon>Multicrustacea</taxon>
        <taxon>Malacostraca</taxon>
        <taxon>Eumalacostraca</taxon>
        <taxon>Eucarida</taxon>
        <taxon>Decapoda</taxon>
        <taxon>Pleocyemata</taxon>
        <taxon>Brachyura</taxon>
        <taxon>Eubrachyura</taxon>
        <taxon>Portunoidea</taxon>
        <taxon>Portunidae</taxon>
        <taxon>Portuninae</taxon>
        <taxon>Portunus</taxon>
    </lineage>
</organism>
<comment type="caution">
    <text evidence="1">The sequence shown here is derived from an EMBL/GenBank/DDBJ whole genome shotgun (WGS) entry which is preliminary data.</text>
</comment>